<dbReference type="PANTHER" id="PTHR30329:SF21">
    <property type="entry name" value="LIPOPROTEIN YIAD-RELATED"/>
    <property type="match status" value="1"/>
</dbReference>
<dbReference type="PRINTS" id="PR01021">
    <property type="entry name" value="OMPADOMAIN"/>
</dbReference>
<evidence type="ECO:0000256" key="4">
    <source>
        <dbReference type="PROSITE-ProRule" id="PRU00473"/>
    </source>
</evidence>
<comment type="caution">
    <text evidence="7">The sequence shown here is derived from an EMBL/GenBank/DDBJ whole genome shotgun (WGS) entry which is preliminary data.</text>
</comment>
<dbReference type="Pfam" id="PF00691">
    <property type="entry name" value="OmpA"/>
    <property type="match status" value="1"/>
</dbReference>
<feature type="chain" id="PRO_5047249044" evidence="5">
    <location>
        <begin position="28"/>
        <end position="644"/>
    </location>
</feature>
<keyword evidence="5" id="KW-0732">Signal</keyword>
<reference evidence="7 8" key="1">
    <citation type="submission" date="2020-09" db="EMBL/GenBank/DDBJ databases">
        <title>Novel species of Mucilaginibacter isolated from a glacier on the Tibetan Plateau.</title>
        <authorList>
            <person name="Liu Q."/>
            <person name="Xin Y.-H."/>
        </authorList>
    </citation>
    <scope>NUCLEOTIDE SEQUENCE [LARGE SCALE GENOMIC DNA]</scope>
    <source>
        <strain evidence="7 8">ZT4R22</strain>
    </source>
</reference>
<evidence type="ECO:0000313" key="8">
    <source>
        <dbReference type="Proteomes" id="UP000606600"/>
    </source>
</evidence>
<evidence type="ECO:0000256" key="3">
    <source>
        <dbReference type="ARBA" id="ARBA00023237"/>
    </source>
</evidence>
<dbReference type="Gene3D" id="3.30.1330.60">
    <property type="entry name" value="OmpA-like domain"/>
    <property type="match status" value="2"/>
</dbReference>
<protein>
    <submittedName>
        <fullName evidence="7">OmpA family protein</fullName>
    </submittedName>
</protein>
<evidence type="ECO:0000256" key="5">
    <source>
        <dbReference type="SAM" id="SignalP"/>
    </source>
</evidence>
<evidence type="ECO:0000313" key="7">
    <source>
        <dbReference type="EMBL" id="MBD1366947.1"/>
    </source>
</evidence>
<dbReference type="InterPro" id="IPR006664">
    <property type="entry name" value="OMP_bac"/>
</dbReference>
<name>A0ABR7X086_9SPHI</name>
<dbReference type="InterPro" id="IPR006665">
    <property type="entry name" value="OmpA-like"/>
</dbReference>
<dbReference type="CDD" id="cd07185">
    <property type="entry name" value="OmpA_C-like"/>
    <property type="match status" value="1"/>
</dbReference>
<evidence type="ECO:0000256" key="1">
    <source>
        <dbReference type="ARBA" id="ARBA00004442"/>
    </source>
</evidence>
<dbReference type="RefSeq" id="WP_191191579.1">
    <property type="nucleotide sequence ID" value="NZ_JACWMY010000015.1"/>
</dbReference>
<dbReference type="PANTHER" id="PTHR30329">
    <property type="entry name" value="STATOR ELEMENT OF FLAGELLAR MOTOR COMPLEX"/>
    <property type="match status" value="1"/>
</dbReference>
<dbReference type="EMBL" id="JACWMY010000015">
    <property type="protein sequence ID" value="MBD1366947.1"/>
    <property type="molecule type" value="Genomic_DNA"/>
</dbReference>
<dbReference type="PROSITE" id="PS51123">
    <property type="entry name" value="OMPA_2"/>
    <property type="match status" value="1"/>
</dbReference>
<feature type="signal peptide" evidence="5">
    <location>
        <begin position="1"/>
        <end position="27"/>
    </location>
</feature>
<dbReference type="InterPro" id="IPR036737">
    <property type="entry name" value="OmpA-like_sf"/>
</dbReference>
<organism evidence="7 8">
    <name type="scientific">Mucilaginibacter pankratovii</name>
    <dbReference type="NCBI Taxonomy" id="2772110"/>
    <lineage>
        <taxon>Bacteria</taxon>
        <taxon>Pseudomonadati</taxon>
        <taxon>Bacteroidota</taxon>
        <taxon>Sphingobacteriia</taxon>
        <taxon>Sphingobacteriales</taxon>
        <taxon>Sphingobacteriaceae</taxon>
        <taxon>Mucilaginibacter</taxon>
    </lineage>
</organism>
<gene>
    <name evidence="7" type="ORF">IDJ77_24260</name>
</gene>
<dbReference type="Proteomes" id="UP000606600">
    <property type="component" value="Unassembled WGS sequence"/>
</dbReference>
<evidence type="ECO:0000256" key="2">
    <source>
        <dbReference type="ARBA" id="ARBA00023136"/>
    </source>
</evidence>
<dbReference type="SUPFAM" id="SSF103088">
    <property type="entry name" value="OmpA-like"/>
    <property type="match status" value="1"/>
</dbReference>
<keyword evidence="3" id="KW-0998">Cell outer membrane</keyword>
<evidence type="ECO:0000259" key="6">
    <source>
        <dbReference type="PROSITE" id="PS51123"/>
    </source>
</evidence>
<accession>A0ABR7X086</accession>
<dbReference type="InterPro" id="IPR050330">
    <property type="entry name" value="Bact_OuterMem_StrucFunc"/>
</dbReference>
<comment type="subcellular location">
    <subcellularLocation>
        <location evidence="1">Cell outer membrane</location>
    </subcellularLocation>
</comment>
<keyword evidence="2 4" id="KW-0472">Membrane</keyword>
<proteinExistence type="predicted"/>
<feature type="domain" description="OmpA-like" evidence="6">
    <location>
        <begin position="522"/>
        <end position="644"/>
    </location>
</feature>
<sequence>MLPINKIISKAIICLLMVIVAGTAAKAQTTQPTWWFGVSGAANFNIYNGTTQHLTNSLTAPTAFHKGNGVRPYGSILMEYRPKSVLGLMLNVAYDGRGGKFKDVVAPCNCPATLGTSASYVAIEPSIRLGGASGLYFFAGPRIAFNVNSDFAYTQLKQPNTNGEFSAMRKSLVSGQVGLGYDIMTSSAASTTKVSISPFVSFHPYFGQDPRSIESWNISTVRAGVALKFGKASKLAPAEVTVTPAPIHDFAFNVRAPLAAPLKRQVSETLPLRNSVFFDEGSTQLSPRYITLTSSQAAGFKESQLQNEQSADMSGRSARQLTVYHNILNILGDRLRANPDASITLTGASGAGAAEGKTLAENVKQYLVTTFGIGANRIAIAGRTKPVIPSEQPGGTKELVLLRAGDRRVDITSTSPQLLMEVGGGMMRPIQINTTQINPLDSQVVLNIDSAQQLLKSWSVDVTDDKGTAQHYGPYTRNQESIPAASILGSNTAGDYKLVMTGETRKGLPIRKESTLHLVRQDEAPTKGLRYSILYDFDSSNSTNAYDKFLTDVVATSIIDGSTVIIHGHTDIIGVDEYNMQLSKDRARDVKTTLERALTAAGKTNVKFETLGFGEDTGNAPFENNTPEERFYNRTVIIDIVPVK</sequence>
<keyword evidence="8" id="KW-1185">Reference proteome</keyword>